<gene>
    <name evidence="2" type="primary">Nfu_g_1_003080</name>
</gene>
<protein>
    <submittedName>
        <fullName evidence="2">Uncharacterized protein</fullName>
    </submittedName>
</protein>
<feature type="non-terminal residue" evidence="2">
    <location>
        <position position="1"/>
    </location>
</feature>
<organism evidence="2">
    <name type="scientific">Nothobranchius kadleci</name>
    <name type="common">African annual killifish</name>
    <dbReference type="NCBI Taxonomy" id="1051664"/>
    <lineage>
        <taxon>Eukaryota</taxon>
        <taxon>Metazoa</taxon>
        <taxon>Chordata</taxon>
        <taxon>Craniata</taxon>
        <taxon>Vertebrata</taxon>
        <taxon>Euteleostomi</taxon>
        <taxon>Actinopterygii</taxon>
        <taxon>Neopterygii</taxon>
        <taxon>Teleostei</taxon>
        <taxon>Neoteleostei</taxon>
        <taxon>Acanthomorphata</taxon>
        <taxon>Ovalentaria</taxon>
        <taxon>Atherinomorphae</taxon>
        <taxon>Cyprinodontiformes</taxon>
        <taxon>Nothobranchiidae</taxon>
        <taxon>Nothobranchius</taxon>
    </lineage>
</organism>
<dbReference type="EMBL" id="HAEA01014417">
    <property type="protein sequence ID" value="SBQ42897.1"/>
    <property type="molecule type" value="Transcribed_RNA"/>
</dbReference>
<reference evidence="2" key="2">
    <citation type="submission" date="2016-06" db="EMBL/GenBank/DDBJ databases">
        <title>The genome of a short-lived fish provides insights into sex chromosome evolution and the genetic control of aging.</title>
        <authorList>
            <person name="Reichwald K."/>
            <person name="Felder M."/>
            <person name="Petzold A."/>
            <person name="Koch P."/>
            <person name="Groth M."/>
            <person name="Platzer M."/>
        </authorList>
    </citation>
    <scope>NUCLEOTIDE SEQUENCE</scope>
    <source>
        <tissue evidence="2">Brain</tissue>
    </source>
</reference>
<evidence type="ECO:0000256" key="1">
    <source>
        <dbReference type="SAM" id="MobiDB-lite"/>
    </source>
</evidence>
<feature type="region of interest" description="Disordered" evidence="1">
    <location>
        <begin position="44"/>
        <end position="73"/>
    </location>
</feature>
<dbReference type="AlphaFoldDB" id="A0A1A8E9N3"/>
<feature type="compositionally biased region" description="Polar residues" evidence="1">
    <location>
        <begin position="44"/>
        <end position="65"/>
    </location>
</feature>
<sequence>APPCPPCWSPSLCGWPAKTHLQSLNPPEPSAGKQVQTHLFCGDSCSSRTTEQPHAMLSETSNSEPRQPPEQPLCREVAYVMTDELS</sequence>
<reference evidence="2" key="1">
    <citation type="submission" date="2016-05" db="EMBL/GenBank/DDBJ databases">
        <authorList>
            <person name="Lavstsen T."/>
            <person name="Jespersen J.S."/>
        </authorList>
    </citation>
    <scope>NUCLEOTIDE SEQUENCE</scope>
    <source>
        <tissue evidence="2">Brain</tissue>
    </source>
</reference>
<accession>A0A1A8E9N3</accession>
<proteinExistence type="predicted"/>
<name>A0A1A8E9N3_NOTKA</name>
<evidence type="ECO:0000313" key="2">
    <source>
        <dbReference type="EMBL" id="SBQ42897.1"/>
    </source>
</evidence>